<dbReference type="PANTHER" id="PTHR21660:SF1">
    <property type="entry name" value="ACYL-COENZYME A THIOESTERASE 13"/>
    <property type="match status" value="1"/>
</dbReference>
<dbReference type="EMBL" id="BMKA01000002">
    <property type="protein sequence ID" value="GGA12451.1"/>
    <property type="molecule type" value="Genomic_DNA"/>
</dbReference>
<comment type="caution">
    <text evidence="4">The sequence shown here is derived from an EMBL/GenBank/DDBJ whole genome shotgun (WGS) entry which is preliminary data.</text>
</comment>
<comment type="similarity">
    <text evidence="1">Belongs to the thioesterase PaaI family.</text>
</comment>
<dbReference type="InterPro" id="IPR039298">
    <property type="entry name" value="ACOT13"/>
</dbReference>
<evidence type="ECO:0000313" key="5">
    <source>
        <dbReference type="Proteomes" id="UP000628017"/>
    </source>
</evidence>
<dbReference type="InterPro" id="IPR029069">
    <property type="entry name" value="HotDog_dom_sf"/>
</dbReference>
<dbReference type="InterPro" id="IPR003736">
    <property type="entry name" value="PAAI_dom"/>
</dbReference>
<dbReference type="PANTHER" id="PTHR21660">
    <property type="entry name" value="THIOESTERASE SUPERFAMILY MEMBER-RELATED"/>
    <property type="match status" value="1"/>
</dbReference>
<dbReference type="RefSeq" id="WP_188671686.1">
    <property type="nucleotide sequence ID" value="NZ_BMKA01000002.1"/>
</dbReference>
<organism evidence="4 5">
    <name type="scientific">Neptunicoccus cionae</name>
    <dbReference type="NCBI Taxonomy" id="2035344"/>
    <lineage>
        <taxon>Bacteria</taxon>
        <taxon>Pseudomonadati</taxon>
        <taxon>Pseudomonadota</taxon>
        <taxon>Alphaproteobacteria</taxon>
        <taxon>Rhodobacterales</taxon>
        <taxon>Paracoccaceae</taxon>
        <taxon>Neptunicoccus</taxon>
    </lineage>
</organism>
<dbReference type="NCBIfam" id="TIGR00369">
    <property type="entry name" value="unchar_dom_1"/>
    <property type="match status" value="1"/>
</dbReference>
<dbReference type="Gene3D" id="3.10.129.10">
    <property type="entry name" value="Hotdog Thioesterase"/>
    <property type="match status" value="1"/>
</dbReference>
<keyword evidence="5" id="KW-1185">Reference proteome</keyword>
<dbReference type="InterPro" id="IPR006683">
    <property type="entry name" value="Thioestr_dom"/>
</dbReference>
<dbReference type="Pfam" id="PF03061">
    <property type="entry name" value="4HBT"/>
    <property type="match status" value="1"/>
</dbReference>
<dbReference type="AlphaFoldDB" id="A0A916VNP1"/>
<sequence>MRDLKYAKTPDDLPGPEQKEWTGLEYLQKTLDGEVAAPPIAGLMNFRLEAVEFGRAVFRGIPKYAAFNPGGTTHGGWYGAILDSAMACAIMSKSGKGELYTTLEYKVNIVRPVPEGMEVEAVSVASHVGRATGVADAELRGVENGKLYATGSTTCLRVGG</sequence>
<feature type="domain" description="Thioesterase" evidence="3">
    <location>
        <begin position="70"/>
        <end position="142"/>
    </location>
</feature>
<dbReference type="CDD" id="cd03443">
    <property type="entry name" value="PaaI_thioesterase"/>
    <property type="match status" value="1"/>
</dbReference>
<name>A0A916VNP1_9RHOB</name>
<evidence type="ECO:0000259" key="3">
    <source>
        <dbReference type="Pfam" id="PF03061"/>
    </source>
</evidence>
<dbReference type="SUPFAM" id="SSF54637">
    <property type="entry name" value="Thioesterase/thiol ester dehydrase-isomerase"/>
    <property type="match status" value="1"/>
</dbReference>
<evidence type="ECO:0000256" key="1">
    <source>
        <dbReference type="ARBA" id="ARBA00008324"/>
    </source>
</evidence>
<keyword evidence="2" id="KW-0378">Hydrolase</keyword>
<gene>
    <name evidence="4" type="ORF">GCM10011498_10430</name>
</gene>
<evidence type="ECO:0000313" key="4">
    <source>
        <dbReference type="EMBL" id="GGA12451.1"/>
    </source>
</evidence>
<reference evidence="4" key="2">
    <citation type="submission" date="2020-09" db="EMBL/GenBank/DDBJ databases">
        <authorList>
            <person name="Sun Q."/>
            <person name="Zhou Y."/>
        </authorList>
    </citation>
    <scope>NUCLEOTIDE SEQUENCE</scope>
    <source>
        <strain evidence="4">CGMCC 1.15880</strain>
    </source>
</reference>
<accession>A0A916VNP1</accession>
<protein>
    <submittedName>
        <fullName evidence="4">Thioesterase</fullName>
    </submittedName>
</protein>
<reference evidence="4" key="1">
    <citation type="journal article" date="2014" name="Int. J. Syst. Evol. Microbiol.">
        <title>Complete genome sequence of Corynebacterium casei LMG S-19264T (=DSM 44701T), isolated from a smear-ripened cheese.</title>
        <authorList>
            <consortium name="US DOE Joint Genome Institute (JGI-PGF)"/>
            <person name="Walter F."/>
            <person name="Albersmeier A."/>
            <person name="Kalinowski J."/>
            <person name="Ruckert C."/>
        </authorList>
    </citation>
    <scope>NUCLEOTIDE SEQUENCE</scope>
    <source>
        <strain evidence="4">CGMCC 1.15880</strain>
    </source>
</reference>
<evidence type="ECO:0000256" key="2">
    <source>
        <dbReference type="ARBA" id="ARBA00022801"/>
    </source>
</evidence>
<dbReference type="Proteomes" id="UP000628017">
    <property type="component" value="Unassembled WGS sequence"/>
</dbReference>
<proteinExistence type="inferred from homology"/>
<dbReference type="GO" id="GO:0047617">
    <property type="term" value="F:fatty acyl-CoA hydrolase activity"/>
    <property type="evidence" value="ECO:0007669"/>
    <property type="project" value="InterPro"/>
</dbReference>